<gene>
    <name evidence="1" type="ORF">M404DRAFT_501228</name>
    <name evidence="2" type="ORF">M404DRAFT_723985</name>
</gene>
<dbReference type="Proteomes" id="UP000054217">
    <property type="component" value="Unassembled WGS sequence"/>
</dbReference>
<organism evidence="2 3">
    <name type="scientific">Pisolithus tinctorius Marx 270</name>
    <dbReference type="NCBI Taxonomy" id="870435"/>
    <lineage>
        <taxon>Eukaryota</taxon>
        <taxon>Fungi</taxon>
        <taxon>Dikarya</taxon>
        <taxon>Basidiomycota</taxon>
        <taxon>Agaricomycotina</taxon>
        <taxon>Agaricomycetes</taxon>
        <taxon>Agaricomycetidae</taxon>
        <taxon>Boletales</taxon>
        <taxon>Sclerodermatineae</taxon>
        <taxon>Pisolithaceae</taxon>
        <taxon>Pisolithus</taxon>
    </lineage>
</organism>
<accession>A0A0C3JWB7</accession>
<evidence type="ECO:0000313" key="3">
    <source>
        <dbReference type="Proteomes" id="UP000054217"/>
    </source>
</evidence>
<reference evidence="2 3" key="1">
    <citation type="submission" date="2014-04" db="EMBL/GenBank/DDBJ databases">
        <authorList>
            <consortium name="DOE Joint Genome Institute"/>
            <person name="Kuo A."/>
            <person name="Kohler A."/>
            <person name="Costa M.D."/>
            <person name="Nagy L.G."/>
            <person name="Floudas D."/>
            <person name="Copeland A."/>
            <person name="Barry K.W."/>
            <person name="Cichocki N."/>
            <person name="Veneault-Fourrey C."/>
            <person name="LaButti K."/>
            <person name="Lindquist E.A."/>
            <person name="Lipzen A."/>
            <person name="Lundell T."/>
            <person name="Morin E."/>
            <person name="Murat C."/>
            <person name="Sun H."/>
            <person name="Tunlid A."/>
            <person name="Henrissat B."/>
            <person name="Grigoriev I.V."/>
            <person name="Hibbett D.S."/>
            <person name="Martin F."/>
            <person name="Nordberg H.P."/>
            <person name="Cantor M.N."/>
            <person name="Hua S.X."/>
        </authorList>
    </citation>
    <scope>NUCLEOTIDE SEQUENCE [LARGE SCALE GENOMIC DNA]</scope>
    <source>
        <strain evidence="2 3">Marx 270</strain>
    </source>
</reference>
<name>A0A0C3JWB7_PISTI</name>
<proteinExistence type="predicted"/>
<keyword evidence="3" id="KW-1185">Reference proteome</keyword>
<protein>
    <submittedName>
        <fullName evidence="2">Uncharacterized protein</fullName>
    </submittedName>
</protein>
<reference evidence="3" key="2">
    <citation type="submission" date="2015-01" db="EMBL/GenBank/DDBJ databases">
        <title>Evolutionary Origins and Diversification of the Mycorrhizal Mutualists.</title>
        <authorList>
            <consortium name="DOE Joint Genome Institute"/>
            <consortium name="Mycorrhizal Genomics Consortium"/>
            <person name="Kohler A."/>
            <person name="Kuo A."/>
            <person name="Nagy L.G."/>
            <person name="Floudas D."/>
            <person name="Copeland A."/>
            <person name="Barry K.W."/>
            <person name="Cichocki N."/>
            <person name="Veneault-Fourrey C."/>
            <person name="LaButti K."/>
            <person name="Lindquist E.A."/>
            <person name="Lipzen A."/>
            <person name="Lundell T."/>
            <person name="Morin E."/>
            <person name="Murat C."/>
            <person name="Riley R."/>
            <person name="Ohm R."/>
            <person name="Sun H."/>
            <person name="Tunlid A."/>
            <person name="Henrissat B."/>
            <person name="Grigoriev I.V."/>
            <person name="Hibbett D.S."/>
            <person name="Martin F."/>
        </authorList>
    </citation>
    <scope>NUCLEOTIDE SEQUENCE [LARGE SCALE GENOMIC DNA]</scope>
    <source>
        <strain evidence="1 3">Marx 270</strain>
    </source>
</reference>
<dbReference type="AlphaFoldDB" id="A0A0C3JWB7"/>
<dbReference type="HOGENOM" id="CLU_2321306_0_0_1"/>
<sequence>MARRPDWTGRRRYPSGKAHRREWVDNVTHSDARVHRHCPLSFWMIVSFPLATPMDIRMLIYTVHHAPSFLTITHTFFPSDLCVYAHLHIPTHSCAQHSV</sequence>
<reference evidence="2" key="3">
    <citation type="submission" date="2015-02" db="EMBL/GenBank/DDBJ databases">
        <title>Evolutionary Origins and Diversification of the Mycorrhizal Mutualists.</title>
        <authorList>
            <consortium name="DOE Joint Genome Institute"/>
            <consortium name="Mycorrhizal Genomics Consortium"/>
            <person name="Kohler A."/>
            <person name="Kuo A."/>
            <person name="Nagy L.G."/>
            <person name="Floudas D."/>
            <person name="Copeland A."/>
            <person name="Barry K.W."/>
            <person name="Cichocki N."/>
            <person name="Veneault-Fourrey C."/>
            <person name="LaButti K."/>
            <person name="Lindquist E.A."/>
            <person name="Lipzen A."/>
            <person name="Lundell T."/>
            <person name="Morin E."/>
            <person name="Murat C."/>
            <person name="Riley R."/>
            <person name="Ohm R."/>
            <person name="Sun H."/>
            <person name="Tunlid A."/>
            <person name="Henrissat B."/>
            <person name="Grigoriev I.V."/>
            <person name="Hibbett D.S."/>
            <person name="Martin F."/>
        </authorList>
    </citation>
    <scope>NUCLEOTIDE SEQUENCE</scope>
    <source>
        <strain evidence="2 3">Marx 270</strain>
    </source>
</reference>
<evidence type="ECO:0000313" key="1">
    <source>
        <dbReference type="EMBL" id="KIN93563.1"/>
    </source>
</evidence>
<dbReference type="EMBL" id="KN831986">
    <property type="protein sequence ID" value="KIO01732.1"/>
    <property type="molecule type" value="Genomic_DNA"/>
</dbReference>
<evidence type="ECO:0000313" key="2">
    <source>
        <dbReference type="EMBL" id="KIO01732.1"/>
    </source>
</evidence>
<dbReference type="EMBL" id="KN832155">
    <property type="protein sequence ID" value="KIN93563.1"/>
    <property type="molecule type" value="Genomic_DNA"/>
</dbReference>